<gene>
    <name evidence="1" type="ORF">Pcinc_007359</name>
</gene>
<organism evidence="1 2">
    <name type="scientific">Petrolisthes cinctipes</name>
    <name type="common">Flat porcelain crab</name>
    <dbReference type="NCBI Taxonomy" id="88211"/>
    <lineage>
        <taxon>Eukaryota</taxon>
        <taxon>Metazoa</taxon>
        <taxon>Ecdysozoa</taxon>
        <taxon>Arthropoda</taxon>
        <taxon>Crustacea</taxon>
        <taxon>Multicrustacea</taxon>
        <taxon>Malacostraca</taxon>
        <taxon>Eumalacostraca</taxon>
        <taxon>Eucarida</taxon>
        <taxon>Decapoda</taxon>
        <taxon>Pleocyemata</taxon>
        <taxon>Anomura</taxon>
        <taxon>Galatheoidea</taxon>
        <taxon>Porcellanidae</taxon>
        <taxon>Petrolisthes</taxon>
    </lineage>
</organism>
<dbReference type="EMBL" id="JAWQEG010000542">
    <property type="protein sequence ID" value="KAK3888634.1"/>
    <property type="molecule type" value="Genomic_DNA"/>
</dbReference>
<proteinExistence type="predicted"/>
<evidence type="ECO:0000313" key="1">
    <source>
        <dbReference type="EMBL" id="KAK3888634.1"/>
    </source>
</evidence>
<keyword evidence="2" id="KW-1185">Reference proteome</keyword>
<sequence>MTLKQALNPPPNYVNSRLHTGSRHVRLAPGPHTHTGQGVVSTFTPGHNPPHVTFRPPDCTTLHHTGRGSHYDPDALEALHTTTALLALTLSPNQLSYINSSDLPQPITTFLPSNNQSPVFLLTCSLYNQSDTPYHPALGSHLS</sequence>
<protein>
    <submittedName>
        <fullName evidence="1">Uncharacterized protein</fullName>
    </submittedName>
</protein>
<evidence type="ECO:0000313" key="2">
    <source>
        <dbReference type="Proteomes" id="UP001286313"/>
    </source>
</evidence>
<accession>A0AAE1GBC2</accession>
<name>A0AAE1GBC2_PETCI</name>
<dbReference type="Proteomes" id="UP001286313">
    <property type="component" value="Unassembled WGS sequence"/>
</dbReference>
<dbReference type="AlphaFoldDB" id="A0AAE1GBC2"/>
<comment type="caution">
    <text evidence="1">The sequence shown here is derived from an EMBL/GenBank/DDBJ whole genome shotgun (WGS) entry which is preliminary data.</text>
</comment>
<reference evidence="1" key="1">
    <citation type="submission" date="2023-10" db="EMBL/GenBank/DDBJ databases">
        <title>Genome assemblies of two species of porcelain crab, Petrolisthes cinctipes and Petrolisthes manimaculis (Anomura: Porcellanidae).</title>
        <authorList>
            <person name="Angst P."/>
        </authorList>
    </citation>
    <scope>NUCLEOTIDE SEQUENCE</scope>
    <source>
        <strain evidence="1">PB745_01</strain>
        <tissue evidence="1">Gill</tissue>
    </source>
</reference>